<dbReference type="Proteomes" id="UP000236291">
    <property type="component" value="Unassembled WGS sequence"/>
</dbReference>
<gene>
    <name evidence="1" type="ORF">L195_g043403</name>
    <name evidence="2" type="ORF">L195_g045558</name>
</gene>
<dbReference type="EMBL" id="ASHM01053533">
    <property type="protein sequence ID" value="PNX87316.1"/>
    <property type="molecule type" value="Genomic_DNA"/>
</dbReference>
<reference evidence="1 3" key="2">
    <citation type="journal article" date="2017" name="Front. Plant Sci.">
        <title>Gene Classification and Mining of Molecular Markers Useful in Red Clover (Trifolium pratense) Breeding.</title>
        <authorList>
            <person name="Istvanek J."/>
            <person name="Dluhosova J."/>
            <person name="Dluhos P."/>
            <person name="Patkova L."/>
            <person name="Nedelnik J."/>
            <person name="Repkova J."/>
        </authorList>
    </citation>
    <scope>NUCLEOTIDE SEQUENCE [LARGE SCALE GENOMIC DNA]</scope>
    <source>
        <strain evidence="3">cv. Tatra</strain>
        <tissue evidence="1">Young leaves</tissue>
    </source>
</reference>
<dbReference type="EMBL" id="ASHM01059776">
    <property type="protein sequence ID" value="PNX89439.1"/>
    <property type="molecule type" value="Genomic_DNA"/>
</dbReference>
<name>A0A2K3M960_TRIPR</name>
<sequence>RLTKEYAQVGQTVDFMQRAPKVLVFVRWVPPSI</sequence>
<evidence type="ECO:0000313" key="1">
    <source>
        <dbReference type="EMBL" id="PNX87316.1"/>
    </source>
</evidence>
<evidence type="ECO:0000313" key="2">
    <source>
        <dbReference type="EMBL" id="PNX89439.1"/>
    </source>
</evidence>
<organism evidence="1 3">
    <name type="scientific">Trifolium pratense</name>
    <name type="common">Red clover</name>
    <dbReference type="NCBI Taxonomy" id="57577"/>
    <lineage>
        <taxon>Eukaryota</taxon>
        <taxon>Viridiplantae</taxon>
        <taxon>Streptophyta</taxon>
        <taxon>Embryophyta</taxon>
        <taxon>Tracheophyta</taxon>
        <taxon>Spermatophyta</taxon>
        <taxon>Magnoliopsida</taxon>
        <taxon>eudicotyledons</taxon>
        <taxon>Gunneridae</taxon>
        <taxon>Pentapetalae</taxon>
        <taxon>rosids</taxon>
        <taxon>fabids</taxon>
        <taxon>Fabales</taxon>
        <taxon>Fabaceae</taxon>
        <taxon>Papilionoideae</taxon>
        <taxon>50 kb inversion clade</taxon>
        <taxon>NPAAA clade</taxon>
        <taxon>Hologalegina</taxon>
        <taxon>IRL clade</taxon>
        <taxon>Trifolieae</taxon>
        <taxon>Trifolium</taxon>
    </lineage>
</organism>
<dbReference type="AlphaFoldDB" id="A0A2K3M960"/>
<protein>
    <submittedName>
        <fullName evidence="1">Uncharacterized protein</fullName>
    </submittedName>
</protein>
<proteinExistence type="predicted"/>
<accession>A0A2K3M960</accession>
<reference evidence="1 3" key="1">
    <citation type="journal article" date="2014" name="Am. J. Bot.">
        <title>Genome assembly and annotation for red clover (Trifolium pratense; Fabaceae).</title>
        <authorList>
            <person name="Istvanek J."/>
            <person name="Jaros M."/>
            <person name="Krenek A."/>
            <person name="Repkova J."/>
        </authorList>
    </citation>
    <scope>NUCLEOTIDE SEQUENCE [LARGE SCALE GENOMIC DNA]</scope>
    <source>
        <strain evidence="3">cv. Tatra</strain>
        <tissue evidence="1">Young leaves</tissue>
    </source>
</reference>
<comment type="caution">
    <text evidence="1">The sequence shown here is derived from an EMBL/GenBank/DDBJ whole genome shotgun (WGS) entry which is preliminary data.</text>
</comment>
<feature type="non-terminal residue" evidence="1">
    <location>
        <position position="1"/>
    </location>
</feature>
<evidence type="ECO:0000313" key="3">
    <source>
        <dbReference type="Proteomes" id="UP000236291"/>
    </source>
</evidence>